<dbReference type="AlphaFoldDB" id="A0AAF0J9S5"/>
<dbReference type="PANTHER" id="PTHR28177:SF1">
    <property type="entry name" value="ALTERED INHERITANCE OF MITOCHONDRIA PROTEIN 19, MITOCHONDRIAL"/>
    <property type="match status" value="1"/>
</dbReference>
<feature type="transmembrane region" description="Helical" evidence="1">
    <location>
        <begin position="121"/>
        <end position="140"/>
    </location>
</feature>
<dbReference type="Proteomes" id="UP001217754">
    <property type="component" value="Chromosome 2"/>
</dbReference>
<accession>A0AAF0J9S5</accession>
<name>A0AAF0J9S5_9BASI</name>
<keyword evidence="1" id="KW-0812">Transmembrane</keyword>
<dbReference type="GO" id="GO:0005739">
    <property type="term" value="C:mitochondrion"/>
    <property type="evidence" value="ECO:0007669"/>
    <property type="project" value="TreeGrafter"/>
</dbReference>
<evidence type="ECO:0000256" key="1">
    <source>
        <dbReference type="SAM" id="Phobius"/>
    </source>
</evidence>
<protein>
    <submittedName>
        <fullName evidence="2">Uncharacterized protein</fullName>
    </submittedName>
</protein>
<evidence type="ECO:0000313" key="2">
    <source>
        <dbReference type="EMBL" id="WFD38758.1"/>
    </source>
</evidence>
<dbReference type="InterPro" id="IPR019419">
    <property type="entry name" value="AIM19"/>
</dbReference>
<proteinExistence type="predicted"/>
<dbReference type="GeneID" id="85225371"/>
<dbReference type="RefSeq" id="XP_060121655.1">
    <property type="nucleotide sequence ID" value="XM_060265672.1"/>
</dbReference>
<reference evidence="2" key="1">
    <citation type="submission" date="2023-03" db="EMBL/GenBank/DDBJ databases">
        <title>Mating type loci evolution in Malassezia.</title>
        <authorList>
            <person name="Coelho M.A."/>
        </authorList>
    </citation>
    <scope>NUCLEOTIDE SEQUENCE</scope>
    <source>
        <strain evidence="2">CBS 9431</strain>
    </source>
</reference>
<organism evidence="2 3">
    <name type="scientific">Malassezia japonica</name>
    <dbReference type="NCBI Taxonomy" id="223818"/>
    <lineage>
        <taxon>Eukaryota</taxon>
        <taxon>Fungi</taxon>
        <taxon>Dikarya</taxon>
        <taxon>Basidiomycota</taxon>
        <taxon>Ustilaginomycotina</taxon>
        <taxon>Malasseziomycetes</taxon>
        <taxon>Malasseziales</taxon>
        <taxon>Malasseziaceae</taxon>
        <taxon>Malassezia</taxon>
    </lineage>
</organism>
<sequence length="161" mass="17316">MATEPMQAAFRAHVEPTLSALRVHAKDSRPAYALAGLCAAAMPFGFAHATLNAHAAKTIPRLVPPFWQMLGFGVFFGAGGYMIDHGDILNGSGVISAWSLTYLCFKTLPVLPYLWRSPLSLAVSTSVTGIGLGVYGNYYFDEASWRGAIPGLLPEPKQKET</sequence>
<dbReference type="PANTHER" id="PTHR28177">
    <property type="entry name" value="ALTERED INHERITANCE OF MITOCHONDRIA PROTEIN 19, MITOCHONDRIAL"/>
    <property type="match status" value="1"/>
</dbReference>
<keyword evidence="1" id="KW-1133">Transmembrane helix</keyword>
<keyword evidence="1" id="KW-0472">Membrane</keyword>
<evidence type="ECO:0000313" key="3">
    <source>
        <dbReference type="Proteomes" id="UP001217754"/>
    </source>
</evidence>
<keyword evidence="3" id="KW-1185">Reference proteome</keyword>
<dbReference type="EMBL" id="CP119959">
    <property type="protein sequence ID" value="WFD38758.1"/>
    <property type="molecule type" value="Genomic_DNA"/>
</dbReference>
<feature type="transmembrane region" description="Helical" evidence="1">
    <location>
        <begin position="95"/>
        <end position="115"/>
    </location>
</feature>
<gene>
    <name evidence="2" type="ORF">MJAP1_001722</name>
</gene>
<dbReference type="Pfam" id="PF10315">
    <property type="entry name" value="Aim19"/>
    <property type="match status" value="1"/>
</dbReference>
<feature type="transmembrane region" description="Helical" evidence="1">
    <location>
        <begin position="31"/>
        <end position="51"/>
    </location>
</feature>
<feature type="transmembrane region" description="Helical" evidence="1">
    <location>
        <begin position="66"/>
        <end position="83"/>
    </location>
</feature>